<proteinExistence type="predicted"/>
<comment type="caution">
    <text evidence="1">The sequence shown here is derived from an EMBL/GenBank/DDBJ whole genome shotgun (WGS) entry which is preliminary data.</text>
</comment>
<accession>A0A7J5BM45</accession>
<keyword evidence="2" id="KW-1185">Reference proteome</keyword>
<sequence>MAFSPVGPDDSAELFHSWLDVLREDLRSGHGFRTHPGSELDEDDVLVQGGLMSETVQLVIGASFANLDAAAQLLGSDDGVSPYPISTLIRAALEIAAVAVWLLEPDSTTGRAQRLLRLQHEDSRNEWMFGGDREHHASTSARIVELAAHIGVTAKSVTSKPSSSELVQHLDEVVVDAGDIHFLIWKLHSGFAHGRRWALRVGTVGISRGPSPRGGEVLALAPNGELLIGGCLVAATALDHAIGRWNLLSGNAKARTPLYRLPESLLTPPDREDHDESTGA</sequence>
<protein>
    <submittedName>
        <fullName evidence="1">Uncharacterized protein</fullName>
    </submittedName>
</protein>
<dbReference type="OrthoDB" id="5119281at2"/>
<dbReference type="RefSeq" id="WP_158042185.1">
    <property type="nucleotide sequence ID" value="NZ_JACCFV010000001.1"/>
</dbReference>
<organism evidence="1 2">
    <name type="scientific">Pseudoclavibacter chungangensis</name>
    <dbReference type="NCBI Taxonomy" id="587635"/>
    <lineage>
        <taxon>Bacteria</taxon>
        <taxon>Bacillati</taxon>
        <taxon>Actinomycetota</taxon>
        <taxon>Actinomycetes</taxon>
        <taxon>Micrococcales</taxon>
        <taxon>Microbacteriaceae</taxon>
        <taxon>Pseudoclavibacter</taxon>
    </lineage>
</organism>
<evidence type="ECO:0000313" key="2">
    <source>
        <dbReference type="Proteomes" id="UP000467240"/>
    </source>
</evidence>
<evidence type="ECO:0000313" key="1">
    <source>
        <dbReference type="EMBL" id="KAB1651837.1"/>
    </source>
</evidence>
<gene>
    <name evidence="1" type="ORF">F8O01_17500</name>
</gene>
<dbReference type="Proteomes" id="UP000467240">
    <property type="component" value="Unassembled WGS sequence"/>
</dbReference>
<dbReference type="EMBL" id="WBJZ01000041">
    <property type="protein sequence ID" value="KAB1651837.1"/>
    <property type="molecule type" value="Genomic_DNA"/>
</dbReference>
<name>A0A7J5BM45_9MICO</name>
<dbReference type="AlphaFoldDB" id="A0A7J5BM45"/>
<reference evidence="1 2" key="1">
    <citation type="submission" date="2019-09" db="EMBL/GenBank/DDBJ databases">
        <title>Phylogeny of genus Pseudoclavibacter and closely related genus.</title>
        <authorList>
            <person name="Li Y."/>
        </authorList>
    </citation>
    <scope>NUCLEOTIDE SEQUENCE [LARGE SCALE GENOMIC DNA]</scope>
    <source>
        <strain evidence="1 2">DSM 23821</strain>
    </source>
</reference>